<dbReference type="PANTHER" id="PTHR46797">
    <property type="entry name" value="HTH-TYPE TRANSCRIPTIONAL REGULATOR"/>
    <property type="match status" value="1"/>
</dbReference>
<dbReference type="InterPro" id="IPR010982">
    <property type="entry name" value="Lambda_DNA-bd_dom_sf"/>
</dbReference>
<feature type="domain" description="HTH cro/C1-type" evidence="3">
    <location>
        <begin position="89"/>
        <end position="143"/>
    </location>
</feature>
<protein>
    <submittedName>
        <fullName evidence="4">XRE family transcriptional regulator</fullName>
    </submittedName>
</protein>
<comment type="caution">
    <text evidence="4">The sequence shown here is derived from an EMBL/GenBank/DDBJ whole genome shotgun (WGS) entry which is preliminary data.</text>
</comment>
<dbReference type="Gene3D" id="2.60.120.10">
    <property type="entry name" value="Jelly Rolls"/>
    <property type="match status" value="1"/>
</dbReference>
<dbReference type="CDD" id="cd02209">
    <property type="entry name" value="cupin_XRE_C"/>
    <property type="match status" value="1"/>
</dbReference>
<proteinExistence type="predicted"/>
<dbReference type="InterPro" id="IPR011051">
    <property type="entry name" value="RmlC_Cupin_sf"/>
</dbReference>
<dbReference type="Gene3D" id="1.10.260.40">
    <property type="entry name" value="lambda repressor-like DNA-binding domains"/>
    <property type="match status" value="1"/>
</dbReference>
<evidence type="ECO:0000313" key="4">
    <source>
        <dbReference type="EMBL" id="TBW41306.1"/>
    </source>
</evidence>
<sequence>MNELEPERRGDRNGEPHRAGDRLGGLSTPPPGRRTAGRAAGADAADGTDGDGLGADVDDAADDAVLALTPSRAAPDPTIELAAAVGRNLRRLRTRRGHSLERLARLSGVSRAMLGQIETAKSVPTIGLLWKVATALEVPFAALVASESGRGTRVMRADAAKVLSSSQGRFTSRALFSHDDERRVEFYEIRVGALHAEEADAHAPGTVEHLVVVAGALDVAVGKEPIRRLKAGDAIVFDADVDHVYRNPTAGETVLYLVMTYVETIGG</sequence>
<dbReference type="InterPro" id="IPR001387">
    <property type="entry name" value="Cro/C1-type_HTH"/>
</dbReference>
<dbReference type="GO" id="GO:0003677">
    <property type="term" value="F:DNA binding"/>
    <property type="evidence" value="ECO:0007669"/>
    <property type="project" value="UniProtKB-KW"/>
</dbReference>
<dbReference type="GO" id="GO:0005829">
    <property type="term" value="C:cytosol"/>
    <property type="evidence" value="ECO:0007669"/>
    <property type="project" value="TreeGrafter"/>
</dbReference>
<dbReference type="OrthoDB" id="189170at2"/>
<dbReference type="SUPFAM" id="SSF51182">
    <property type="entry name" value="RmlC-like cupins"/>
    <property type="match status" value="1"/>
</dbReference>
<dbReference type="Pfam" id="PF07883">
    <property type="entry name" value="Cupin_2"/>
    <property type="match status" value="1"/>
</dbReference>
<accession>A0A4Q9VXS5</accession>
<organism evidence="4 5">
    <name type="scientific">Siculibacillus lacustris</name>
    <dbReference type="NCBI Taxonomy" id="1549641"/>
    <lineage>
        <taxon>Bacteria</taxon>
        <taxon>Pseudomonadati</taxon>
        <taxon>Pseudomonadota</taxon>
        <taxon>Alphaproteobacteria</taxon>
        <taxon>Hyphomicrobiales</taxon>
        <taxon>Ancalomicrobiaceae</taxon>
        <taxon>Siculibacillus</taxon>
    </lineage>
</organism>
<dbReference type="GO" id="GO:0003700">
    <property type="term" value="F:DNA-binding transcription factor activity"/>
    <property type="evidence" value="ECO:0007669"/>
    <property type="project" value="TreeGrafter"/>
</dbReference>
<dbReference type="CDD" id="cd00093">
    <property type="entry name" value="HTH_XRE"/>
    <property type="match status" value="1"/>
</dbReference>
<feature type="compositionally biased region" description="Low complexity" evidence="2">
    <location>
        <begin position="33"/>
        <end position="47"/>
    </location>
</feature>
<feature type="region of interest" description="Disordered" evidence="2">
    <location>
        <begin position="1"/>
        <end position="56"/>
    </location>
</feature>
<dbReference type="SMART" id="SM00530">
    <property type="entry name" value="HTH_XRE"/>
    <property type="match status" value="1"/>
</dbReference>
<dbReference type="Proteomes" id="UP000292781">
    <property type="component" value="Unassembled WGS sequence"/>
</dbReference>
<keyword evidence="5" id="KW-1185">Reference proteome</keyword>
<dbReference type="PROSITE" id="PS50943">
    <property type="entry name" value="HTH_CROC1"/>
    <property type="match status" value="1"/>
</dbReference>
<dbReference type="PANTHER" id="PTHR46797:SF1">
    <property type="entry name" value="METHYLPHOSPHONATE SYNTHASE"/>
    <property type="match status" value="1"/>
</dbReference>
<dbReference type="InterPro" id="IPR014710">
    <property type="entry name" value="RmlC-like_jellyroll"/>
</dbReference>
<dbReference type="AlphaFoldDB" id="A0A4Q9VXS5"/>
<dbReference type="EMBL" id="SJFN01000001">
    <property type="protein sequence ID" value="TBW41306.1"/>
    <property type="molecule type" value="Genomic_DNA"/>
</dbReference>
<feature type="compositionally biased region" description="Basic and acidic residues" evidence="2">
    <location>
        <begin position="1"/>
        <end position="21"/>
    </location>
</feature>
<dbReference type="InterPro" id="IPR013096">
    <property type="entry name" value="Cupin_2"/>
</dbReference>
<name>A0A4Q9VXS5_9HYPH</name>
<evidence type="ECO:0000256" key="2">
    <source>
        <dbReference type="SAM" id="MobiDB-lite"/>
    </source>
</evidence>
<keyword evidence="1" id="KW-0238">DNA-binding</keyword>
<dbReference type="Pfam" id="PF01381">
    <property type="entry name" value="HTH_3"/>
    <property type="match status" value="1"/>
</dbReference>
<gene>
    <name evidence="4" type="ORF">EYW49_00855</name>
</gene>
<dbReference type="SUPFAM" id="SSF47413">
    <property type="entry name" value="lambda repressor-like DNA-binding domains"/>
    <property type="match status" value="1"/>
</dbReference>
<evidence type="ECO:0000259" key="3">
    <source>
        <dbReference type="PROSITE" id="PS50943"/>
    </source>
</evidence>
<dbReference type="InterPro" id="IPR050807">
    <property type="entry name" value="TransReg_Diox_bact_type"/>
</dbReference>
<evidence type="ECO:0000313" key="5">
    <source>
        <dbReference type="Proteomes" id="UP000292781"/>
    </source>
</evidence>
<reference evidence="4 5" key="1">
    <citation type="submission" date="2019-02" db="EMBL/GenBank/DDBJ databases">
        <title>Siculibacillus lacustris gen. nov., sp. nov., a new rosette-forming bacterium isolated from a freshwater crater lake (Lake St. Ana, Romania).</title>
        <authorList>
            <person name="Felfoldi T."/>
            <person name="Marton Z."/>
            <person name="Szabo A."/>
            <person name="Mentes A."/>
            <person name="Boka K."/>
            <person name="Marialigeti K."/>
            <person name="Mathe I."/>
            <person name="Koncz M."/>
            <person name="Schumann P."/>
            <person name="Toth E."/>
        </authorList>
    </citation>
    <scope>NUCLEOTIDE SEQUENCE [LARGE SCALE GENOMIC DNA]</scope>
    <source>
        <strain evidence="4 5">SA-279</strain>
    </source>
</reference>
<evidence type="ECO:0000256" key="1">
    <source>
        <dbReference type="ARBA" id="ARBA00023125"/>
    </source>
</evidence>